<evidence type="ECO:0000256" key="5">
    <source>
        <dbReference type="ARBA" id="ARBA00022519"/>
    </source>
</evidence>
<dbReference type="PANTHER" id="PTHR43227:SF9">
    <property type="entry name" value="SN-GLYCEROL-3-PHOSPHATE TRANSPORT SYSTEM PERMEASE PROTEIN UGPA"/>
    <property type="match status" value="1"/>
</dbReference>
<dbReference type="KEGG" id="saqi:AXG55_14220"/>
<dbReference type="Pfam" id="PF00528">
    <property type="entry name" value="BPD_transp_1"/>
    <property type="match status" value="1"/>
</dbReference>
<dbReference type="NCBIfam" id="NF007852">
    <property type="entry name" value="PRK10561.1"/>
    <property type="match status" value="1"/>
</dbReference>
<feature type="transmembrane region" description="Helical" evidence="10">
    <location>
        <begin position="104"/>
        <end position="128"/>
    </location>
</feature>
<keyword evidence="3 10" id="KW-0813">Transport</keyword>
<feature type="transmembrane region" description="Helical" evidence="10">
    <location>
        <begin position="266"/>
        <end position="287"/>
    </location>
</feature>
<keyword evidence="4" id="KW-1003">Cell membrane</keyword>
<proteinExistence type="inferred from homology"/>
<evidence type="ECO:0000259" key="11">
    <source>
        <dbReference type="PROSITE" id="PS50928"/>
    </source>
</evidence>
<dbReference type="STRING" id="1915309.AXG55_14220"/>
<dbReference type="RefSeq" id="WP_148698748.1">
    <property type="nucleotide sequence ID" value="NZ_CP017834.1"/>
</dbReference>
<evidence type="ECO:0000256" key="4">
    <source>
        <dbReference type="ARBA" id="ARBA00022475"/>
    </source>
</evidence>
<evidence type="ECO:0000256" key="7">
    <source>
        <dbReference type="ARBA" id="ARBA00022989"/>
    </source>
</evidence>
<accession>A0A1L4D446</accession>
<dbReference type="OrthoDB" id="5287262at2"/>
<dbReference type="CDD" id="cd06261">
    <property type="entry name" value="TM_PBP2"/>
    <property type="match status" value="1"/>
</dbReference>
<dbReference type="SUPFAM" id="SSF161098">
    <property type="entry name" value="MetI-like"/>
    <property type="match status" value="1"/>
</dbReference>
<keyword evidence="6 10" id="KW-0812">Transmembrane</keyword>
<dbReference type="Gene3D" id="1.10.3720.10">
    <property type="entry name" value="MetI-like"/>
    <property type="match status" value="1"/>
</dbReference>
<evidence type="ECO:0000256" key="3">
    <source>
        <dbReference type="ARBA" id="ARBA00022448"/>
    </source>
</evidence>
<gene>
    <name evidence="12" type="ORF">AXG55_14220</name>
</gene>
<feature type="transmembrane region" description="Helical" evidence="10">
    <location>
        <begin position="12"/>
        <end position="37"/>
    </location>
</feature>
<dbReference type="PANTHER" id="PTHR43227">
    <property type="entry name" value="BLL4140 PROTEIN"/>
    <property type="match status" value="1"/>
</dbReference>
<feature type="transmembrane region" description="Helical" evidence="10">
    <location>
        <begin position="205"/>
        <end position="227"/>
    </location>
</feature>
<keyword evidence="8 10" id="KW-0472">Membrane</keyword>
<dbReference type="InterPro" id="IPR035906">
    <property type="entry name" value="MetI-like_sf"/>
</dbReference>
<protein>
    <recommendedName>
        <fullName evidence="9">sn-glycerol-3-phosphate transport system permease protein UgpA</fullName>
    </recommendedName>
</protein>
<keyword evidence="13" id="KW-1185">Reference proteome</keyword>
<evidence type="ECO:0000256" key="10">
    <source>
        <dbReference type="RuleBase" id="RU363032"/>
    </source>
</evidence>
<dbReference type="AlphaFoldDB" id="A0A1L4D446"/>
<dbReference type="Proteomes" id="UP000184731">
    <property type="component" value="Chromosome"/>
</dbReference>
<dbReference type="EMBL" id="CP017834">
    <property type="protein sequence ID" value="APJ04985.1"/>
    <property type="molecule type" value="Genomic_DNA"/>
</dbReference>
<sequence length="293" mass="33011">MEKRAVFDSKIIPYLFLAPQIIVSAVFFFWPALLAIWQSFLKEDAFGLSTEFVWFDNYKAIFHDSNYLSSIFITIIFSLSVTLICLVSALILAGLINKIRLGKIIYQTLIICPYAVAPAIAGVLWFFLFSPSIGHIAHLMTNAGLNWDPNLNENHALILIILASSWKQISYNFLFYLASLQAIPKSLIEAAAIDGANSFRRFTDIIIPLISPTTFFLFIMNLIYTFFDTFGIIYTTTQGGPGYSTTNLVYKVYVDGIVNLNLGGSAAQSVILMVFVSFITILHFRFVEKKVHY</sequence>
<dbReference type="PROSITE" id="PS50928">
    <property type="entry name" value="ABC_TM1"/>
    <property type="match status" value="1"/>
</dbReference>
<feature type="transmembrane region" description="Helical" evidence="10">
    <location>
        <begin position="156"/>
        <end position="178"/>
    </location>
</feature>
<evidence type="ECO:0000256" key="9">
    <source>
        <dbReference type="ARBA" id="ARBA00040780"/>
    </source>
</evidence>
<evidence type="ECO:0000256" key="6">
    <source>
        <dbReference type="ARBA" id="ARBA00022692"/>
    </source>
</evidence>
<comment type="similarity">
    <text evidence="10">Belongs to the binding-protein-dependent transport system permease family.</text>
</comment>
<dbReference type="InterPro" id="IPR050809">
    <property type="entry name" value="UgpAE/MalFG_permease"/>
</dbReference>
<feature type="transmembrane region" description="Helical" evidence="10">
    <location>
        <begin position="67"/>
        <end position="92"/>
    </location>
</feature>
<feature type="domain" description="ABC transmembrane type-1" evidence="11">
    <location>
        <begin position="71"/>
        <end position="283"/>
    </location>
</feature>
<evidence type="ECO:0000256" key="2">
    <source>
        <dbReference type="ARBA" id="ARBA00011557"/>
    </source>
</evidence>
<comment type="subcellular location">
    <subcellularLocation>
        <location evidence="1">Cell inner membrane</location>
        <topology evidence="1">Multi-pass membrane protein</topology>
    </subcellularLocation>
    <subcellularLocation>
        <location evidence="10">Cell membrane</location>
        <topology evidence="10">Multi-pass membrane protein</topology>
    </subcellularLocation>
</comment>
<name>A0A1L4D446_9BACT</name>
<dbReference type="InterPro" id="IPR000515">
    <property type="entry name" value="MetI-like"/>
</dbReference>
<evidence type="ECO:0000256" key="8">
    <source>
        <dbReference type="ARBA" id="ARBA00023136"/>
    </source>
</evidence>
<evidence type="ECO:0000313" key="13">
    <source>
        <dbReference type="Proteomes" id="UP000184731"/>
    </source>
</evidence>
<evidence type="ECO:0000256" key="1">
    <source>
        <dbReference type="ARBA" id="ARBA00004429"/>
    </source>
</evidence>
<reference evidence="12 13" key="1">
    <citation type="submission" date="2016-10" db="EMBL/GenBank/DDBJ databases">
        <title>Silvanigrella aquatica sp. nov., isolated from a freshwater lake located in the Black Forest, Germany, description of Silvanigrellaceae fam. nov., Silvanigrellales ord. nov., reclassification of the order Bdellovibrionales in the class Oligoflexia, reclassification of the families Bacteriovoracaceae and Halobacteriovoraceae in the new order Bacteriovoracales ord. nov., and reclassification of the family Pseudobacteriovoracaceae in the order Oligoflexiales.</title>
        <authorList>
            <person name="Hahn M.W."/>
            <person name="Schmidt J."/>
            <person name="Koll U."/>
            <person name="Rohde M."/>
            <person name="Verbag S."/>
            <person name="Pitt A."/>
            <person name="Nakai R."/>
            <person name="Naganuma T."/>
            <person name="Lang E."/>
        </authorList>
    </citation>
    <scope>NUCLEOTIDE SEQUENCE [LARGE SCALE GENOMIC DNA]</scope>
    <source>
        <strain evidence="12 13">MWH-Nonnen-W8red</strain>
    </source>
</reference>
<keyword evidence="7 10" id="KW-1133">Transmembrane helix</keyword>
<keyword evidence="5" id="KW-0997">Cell inner membrane</keyword>
<dbReference type="GO" id="GO:0005886">
    <property type="term" value="C:plasma membrane"/>
    <property type="evidence" value="ECO:0007669"/>
    <property type="project" value="UniProtKB-SubCell"/>
</dbReference>
<comment type="subunit">
    <text evidence="2">The complex is composed of two ATP-binding proteins (UgpC), two transmembrane proteins (UgpA and UgpE) and a solute-binding protein (UgpB).</text>
</comment>
<evidence type="ECO:0000313" key="12">
    <source>
        <dbReference type="EMBL" id="APJ04985.1"/>
    </source>
</evidence>
<dbReference type="GO" id="GO:0055085">
    <property type="term" value="P:transmembrane transport"/>
    <property type="evidence" value="ECO:0007669"/>
    <property type="project" value="InterPro"/>
</dbReference>
<organism evidence="12 13">
    <name type="scientific">Silvanigrella aquatica</name>
    <dbReference type="NCBI Taxonomy" id="1915309"/>
    <lineage>
        <taxon>Bacteria</taxon>
        <taxon>Pseudomonadati</taxon>
        <taxon>Bdellovibrionota</taxon>
        <taxon>Oligoflexia</taxon>
        <taxon>Silvanigrellales</taxon>
        <taxon>Silvanigrellaceae</taxon>
        <taxon>Silvanigrella</taxon>
    </lineage>
</organism>